<gene>
    <name evidence="1" type="ORF">ESP51_03030</name>
</gene>
<comment type="caution">
    <text evidence="1">The sequence shown here is derived from an EMBL/GenBank/DDBJ whole genome shotgun (WGS) entry which is preliminary data.</text>
</comment>
<evidence type="ECO:0000313" key="2">
    <source>
        <dbReference type="Proteomes" id="UP000293865"/>
    </source>
</evidence>
<dbReference type="OrthoDB" id="582074at2"/>
<dbReference type="AlphaFoldDB" id="A0A4Q2L3P3"/>
<keyword evidence="2" id="KW-1185">Reference proteome</keyword>
<sequence>MIADSVPWREELLKVAAALERRSEMTRWTTRTGFLVERDLLVGMFTIRRLIESAKTSSFLPRERVSLGMHPLKDRVPGIYDRWSYWEYYDMESKRQTELTVHELITLFIHSFVLEFYPSSEHGPAMIWVVSDRDRHKWLYSIPFEPLVGLFRRVGHEDVIYFEGGWDETATRLSQHDYVEAGLAQYDPYPFADTTATREQIVAAFPPLLRQVER</sequence>
<dbReference type="RefSeq" id="WP_129519410.1">
    <property type="nucleotide sequence ID" value="NZ_SDPN01000003.1"/>
</dbReference>
<name>A0A4Q2L3P3_9MICO</name>
<proteinExistence type="predicted"/>
<evidence type="ECO:0000313" key="1">
    <source>
        <dbReference type="EMBL" id="RXZ72788.1"/>
    </source>
</evidence>
<dbReference type="EMBL" id="SDPN01000003">
    <property type="protein sequence ID" value="RXZ72788.1"/>
    <property type="molecule type" value="Genomic_DNA"/>
</dbReference>
<organism evidence="1 2">
    <name type="scientific">Agromyces albus</name>
    <dbReference type="NCBI Taxonomy" id="205332"/>
    <lineage>
        <taxon>Bacteria</taxon>
        <taxon>Bacillati</taxon>
        <taxon>Actinomycetota</taxon>
        <taxon>Actinomycetes</taxon>
        <taxon>Micrococcales</taxon>
        <taxon>Microbacteriaceae</taxon>
        <taxon>Agromyces</taxon>
    </lineage>
</organism>
<dbReference type="Proteomes" id="UP000293865">
    <property type="component" value="Unassembled WGS sequence"/>
</dbReference>
<accession>A0A4Q2L3P3</accession>
<protein>
    <submittedName>
        <fullName evidence="1">Uncharacterized protein</fullName>
    </submittedName>
</protein>
<reference evidence="1 2" key="1">
    <citation type="submission" date="2019-01" db="EMBL/GenBank/DDBJ databases">
        <title>Agromyces.</title>
        <authorList>
            <person name="Li J."/>
        </authorList>
    </citation>
    <scope>NUCLEOTIDE SEQUENCE [LARGE SCALE GENOMIC DNA]</scope>
    <source>
        <strain evidence="1 2">DSM 15934</strain>
    </source>
</reference>